<dbReference type="InterPro" id="IPR012334">
    <property type="entry name" value="Pectin_lyas_fold"/>
</dbReference>
<comment type="caution">
    <text evidence="1">The sequence shown here is derived from an EMBL/GenBank/DDBJ whole genome shotgun (WGS) entry which is preliminary data.</text>
</comment>
<dbReference type="Gene3D" id="2.160.20.10">
    <property type="entry name" value="Single-stranded right-handed beta-helix, Pectin lyase-like"/>
    <property type="match status" value="1"/>
</dbReference>
<keyword evidence="2" id="KW-1185">Reference proteome</keyword>
<name>A0A822Z4K9_NELNU</name>
<gene>
    <name evidence="1" type="ORF">HUJ06_008990</name>
</gene>
<dbReference type="EMBL" id="DUZY01000004">
    <property type="protein sequence ID" value="DAD38349.1"/>
    <property type="molecule type" value="Genomic_DNA"/>
</dbReference>
<dbReference type="Proteomes" id="UP000607653">
    <property type="component" value="Unassembled WGS sequence"/>
</dbReference>
<organism evidence="1 2">
    <name type="scientific">Nelumbo nucifera</name>
    <name type="common">Sacred lotus</name>
    <dbReference type="NCBI Taxonomy" id="4432"/>
    <lineage>
        <taxon>Eukaryota</taxon>
        <taxon>Viridiplantae</taxon>
        <taxon>Streptophyta</taxon>
        <taxon>Embryophyta</taxon>
        <taxon>Tracheophyta</taxon>
        <taxon>Spermatophyta</taxon>
        <taxon>Magnoliopsida</taxon>
        <taxon>Proteales</taxon>
        <taxon>Nelumbonaceae</taxon>
        <taxon>Nelumbo</taxon>
    </lineage>
</organism>
<dbReference type="InterPro" id="IPR011050">
    <property type="entry name" value="Pectin_lyase_fold/virulence"/>
</dbReference>
<reference evidence="1 2" key="1">
    <citation type="journal article" date="2020" name="Mol. Biol. Evol.">
        <title>Distinct Expression and Methylation Patterns for Genes with Different Fates following a Single Whole-Genome Duplication in Flowering Plants.</title>
        <authorList>
            <person name="Shi T."/>
            <person name="Rahmani R.S."/>
            <person name="Gugger P.F."/>
            <person name="Wang M."/>
            <person name="Li H."/>
            <person name="Zhang Y."/>
            <person name="Li Z."/>
            <person name="Wang Q."/>
            <person name="Van de Peer Y."/>
            <person name="Marchal K."/>
            <person name="Chen J."/>
        </authorList>
    </citation>
    <scope>NUCLEOTIDE SEQUENCE [LARGE SCALE GENOMIC DNA]</scope>
    <source>
        <tissue evidence="1">Leaf</tissue>
    </source>
</reference>
<evidence type="ECO:0000313" key="2">
    <source>
        <dbReference type="Proteomes" id="UP000607653"/>
    </source>
</evidence>
<evidence type="ECO:0008006" key="3">
    <source>
        <dbReference type="Google" id="ProtNLM"/>
    </source>
</evidence>
<dbReference type="SUPFAM" id="SSF51126">
    <property type="entry name" value="Pectin lyase-like"/>
    <property type="match status" value="1"/>
</dbReference>
<dbReference type="AlphaFoldDB" id="A0A822Z4K9"/>
<sequence length="141" mass="15983">MFIIFIHDDDDLVWFGHKTQLHMIVDQLEVKLWLFASQATKLHSIIAVSLEIRILYMITKPFTTSTIASYKGLWTSSSDMEDPYMSTSSVYYGEYKRSGPGANLNDGKSGCAWAKILTDEEAKPFLGTYYVDGNTWILSPP</sequence>
<protein>
    <recommendedName>
        <fullName evidence="3">Pectinesterase</fullName>
    </recommendedName>
</protein>
<proteinExistence type="predicted"/>
<accession>A0A822Z4K9</accession>
<evidence type="ECO:0000313" key="1">
    <source>
        <dbReference type="EMBL" id="DAD38349.1"/>
    </source>
</evidence>